<name>A0A914GXC3_GLORO</name>
<reference evidence="3" key="1">
    <citation type="submission" date="2022-11" db="UniProtKB">
        <authorList>
            <consortium name="WormBaseParasite"/>
        </authorList>
    </citation>
    <scope>IDENTIFICATION</scope>
</reference>
<sequence>MPPERGPPPKSSIAHHRSLQLHSLLSFDSNEPPASGEEQPHASLPLPPRAHKWRMDEPLIDHLFENV</sequence>
<accession>A0A914GXC3</accession>
<feature type="region of interest" description="Disordered" evidence="1">
    <location>
        <begin position="26"/>
        <end position="50"/>
    </location>
</feature>
<proteinExistence type="predicted"/>
<evidence type="ECO:0000313" key="2">
    <source>
        <dbReference type="Proteomes" id="UP000887572"/>
    </source>
</evidence>
<organism evidence="2 3">
    <name type="scientific">Globodera rostochiensis</name>
    <name type="common">Golden nematode worm</name>
    <name type="synonym">Heterodera rostochiensis</name>
    <dbReference type="NCBI Taxonomy" id="31243"/>
    <lineage>
        <taxon>Eukaryota</taxon>
        <taxon>Metazoa</taxon>
        <taxon>Ecdysozoa</taxon>
        <taxon>Nematoda</taxon>
        <taxon>Chromadorea</taxon>
        <taxon>Rhabditida</taxon>
        <taxon>Tylenchina</taxon>
        <taxon>Tylenchomorpha</taxon>
        <taxon>Tylenchoidea</taxon>
        <taxon>Heteroderidae</taxon>
        <taxon>Heteroderinae</taxon>
        <taxon>Globodera</taxon>
    </lineage>
</organism>
<evidence type="ECO:0000313" key="3">
    <source>
        <dbReference type="WBParaSite" id="Gr19_v10_g12035.t1"/>
    </source>
</evidence>
<dbReference type="WBParaSite" id="Gr19_v10_g12035.t1">
    <property type="protein sequence ID" value="Gr19_v10_g12035.t1"/>
    <property type="gene ID" value="Gr19_v10_g12035"/>
</dbReference>
<dbReference type="Proteomes" id="UP000887572">
    <property type="component" value="Unplaced"/>
</dbReference>
<keyword evidence="2" id="KW-1185">Reference proteome</keyword>
<dbReference type="AlphaFoldDB" id="A0A914GXC3"/>
<protein>
    <submittedName>
        <fullName evidence="3">Uncharacterized protein</fullName>
    </submittedName>
</protein>
<evidence type="ECO:0000256" key="1">
    <source>
        <dbReference type="SAM" id="MobiDB-lite"/>
    </source>
</evidence>